<feature type="compositionally biased region" description="Low complexity" evidence="1">
    <location>
        <begin position="53"/>
        <end position="63"/>
    </location>
</feature>
<dbReference type="GeneID" id="111448608"/>
<proteinExistence type="predicted"/>
<keyword evidence="2" id="KW-1185">Reference proteome</keyword>
<accession>A0A6J1FXM8</accession>
<evidence type="ECO:0000313" key="3">
    <source>
        <dbReference type="RefSeq" id="XP_022944058.1"/>
    </source>
</evidence>
<organism evidence="2 3">
    <name type="scientific">Cucurbita moschata</name>
    <name type="common">Winter crookneck squash</name>
    <name type="synonym">Cucurbita pepo var. moschata</name>
    <dbReference type="NCBI Taxonomy" id="3662"/>
    <lineage>
        <taxon>Eukaryota</taxon>
        <taxon>Viridiplantae</taxon>
        <taxon>Streptophyta</taxon>
        <taxon>Embryophyta</taxon>
        <taxon>Tracheophyta</taxon>
        <taxon>Spermatophyta</taxon>
        <taxon>Magnoliopsida</taxon>
        <taxon>eudicotyledons</taxon>
        <taxon>Gunneridae</taxon>
        <taxon>Pentapetalae</taxon>
        <taxon>rosids</taxon>
        <taxon>fabids</taxon>
        <taxon>Cucurbitales</taxon>
        <taxon>Cucurbitaceae</taxon>
        <taxon>Cucurbiteae</taxon>
        <taxon>Cucurbita</taxon>
    </lineage>
</organism>
<protein>
    <submittedName>
        <fullName evidence="3">Uncharacterized protein LOC111448608</fullName>
    </submittedName>
</protein>
<evidence type="ECO:0000256" key="1">
    <source>
        <dbReference type="SAM" id="MobiDB-lite"/>
    </source>
</evidence>
<evidence type="ECO:0000313" key="2">
    <source>
        <dbReference type="Proteomes" id="UP000504609"/>
    </source>
</evidence>
<dbReference type="RefSeq" id="XP_022944058.1">
    <property type="nucleotide sequence ID" value="XM_023088290.1"/>
</dbReference>
<dbReference type="KEGG" id="cmos:111448608"/>
<sequence length="182" mass="20243">MAARRCTARKPSRSDVVLDNEEQMRITDQIRAQFDSIAPKRPMKPSRSESESDSSTQDPSGSTAEEAIPELDKLRNLQTQSHVLALGVGDSLVQEEYVETEYYKELDSIEKRHHKTGSGFIQVGKEGGGNVVHTRLIDAATGGRVHLHGGYKGNPATNDWFPTFDDRDLIFKSQKPNRSEGC</sequence>
<reference evidence="3" key="1">
    <citation type="submission" date="2025-08" db="UniProtKB">
        <authorList>
            <consortium name="RefSeq"/>
        </authorList>
    </citation>
    <scope>IDENTIFICATION</scope>
    <source>
        <tissue evidence="3">Young leaves</tissue>
    </source>
</reference>
<dbReference type="Proteomes" id="UP000504609">
    <property type="component" value="Unplaced"/>
</dbReference>
<dbReference type="PANTHER" id="PTHR34686">
    <property type="entry name" value="MATERNAL EFFECT EMBRYO ARREST PROTEIN"/>
    <property type="match status" value="1"/>
</dbReference>
<feature type="region of interest" description="Disordered" evidence="1">
    <location>
        <begin position="1"/>
        <end position="65"/>
    </location>
</feature>
<dbReference type="PANTHER" id="PTHR34686:SF1">
    <property type="entry name" value="MATERNAL EFFECT EMBRYO ARREST 59"/>
    <property type="match status" value="1"/>
</dbReference>
<gene>
    <name evidence="3" type="primary">LOC111448608</name>
</gene>
<name>A0A6J1FXM8_CUCMO</name>
<dbReference type="AlphaFoldDB" id="A0A6J1FXM8"/>
<feature type="compositionally biased region" description="Basic residues" evidence="1">
    <location>
        <begin position="1"/>
        <end position="11"/>
    </location>
</feature>